<feature type="compositionally biased region" description="Basic and acidic residues" evidence="1">
    <location>
        <begin position="94"/>
        <end position="108"/>
    </location>
</feature>
<organism evidence="2 3">
    <name type="scientific">Haematococcus lacustris</name>
    <name type="common">Green alga</name>
    <name type="synonym">Haematococcus pluvialis</name>
    <dbReference type="NCBI Taxonomy" id="44745"/>
    <lineage>
        <taxon>Eukaryota</taxon>
        <taxon>Viridiplantae</taxon>
        <taxon>Chlorophyta</taxon>
        <taxon>core chlorophytes</taxon>
        <taxon>Chlorophyceae</taxon>
        <taxon>CS clade</taxon>
        <taxon>Chlamydomonadales</taxon>
        <taxon>Haematococcaceae</taxon>
        <taxon>Haematococcus</taxon>
    </lineage>
</organism>
<protein>
    <submittedName>
        <fullName evidence="2">Uncharacterized protein</fullName>
    </submittedName>
</protein>
<sequence>MSGNSLEEEAATESQERWGTRKQLVVFFGNAGIGTRGGWGAKAVLQACRKVVERANSGKPTDRVPGKVVTVDEFRTCRVSSAMNSPQPCEEELDSSKPTRPEDWKPKP</sequence>
<dbReference type="Proteomes" id="UP000485058">
    <property type="component" value="Unassembled WGS sequence"/>
</dbReference>
<feature type="non-terminal residue" evidence="2">
    <location>
        <position position="1"/>
    </location>
</feature>
<dbReference type="EMBL" id="BLLF01000068">
    <property type="protein sequence ID" value="GFH07011.1"/>
    <property type="molecule type" value="Genomic_DNA"/>
</dbReference>
<accession>A0A699YC99</accession>
<evidence type="ECO:0000313" key="2">
    <source>
        <dbReference type="EMBL" id="GFH07011.1"/>
    </source>
</evidence>
<name>A0A699YC99_HAELA</name>
<comment type="caution">
    <text evidence="2">The sequence shown here is derived from an EMBL/GenBank/DDBJ whole genome shotgun (WGS) entry which is preliminary data.</text>
</comment>
<keyword evidence="3" id="KW-1185">Reference proteome</keyword>
<feature type="non-terminal residue" evidence="2">
    <location>
        <position position="108"/>
    </location>
</feature>
<evidence type="ECO:0000313" key="3">
    <source>
        <dbReference type="Proteomes" id="UP000485058"/>
    </source>
</evidence>
<evidence type="ECO:0000256" key="1">
    <source>
        <dbReference type="SAM" id="MobiDB-lite"/>
    </source>
</evidence>
<reference evidence="2 3" key="1">
    <citation type="submission" date="2020-02" db="EMBL/GenBank/DDBJ databases">
        <title>Draft genome sequence of Haematococcus lacustris strain NIES-144.</title>
        <authorList>
            <person name="Morimoto D."/>
            <person name="Nakagawa S."/>
            <person name="Yoshida T."/>
            <person name="Sawayama S."/>
        </authorList>
    </citation>
    <scope>NUCLEOTIDE SEQUENCE [LARGE SCALE GENOMIC DNA]</scope>
    <source>
        <strain evidence="2 3">NIES-144</strain>
    </source>
</reference>
<proteinExistence type="predicted"/>
<dbReference type="AlphaFoldDB" id="A0A699YC99"/>
<feature type="region of interest" description="Disordered" evidence="1">
    <location>
        <begin position="81"/>
        <end position="108"/>
    </location>
</feature>
<gene>
    <name evidence="2" type="ORF">HaLaN_01749</name>
</gene>